<evidence type="ECO:0000256" key="3">
    <source>
        <dbReference type="ARBA" id="ARBA00022729"/>
    </source>
</evidence>
<evidence type="ECO:0000259" key="5">
    <source>
        <dbReference type="Pfam" id="PF00496"/>
    </source>
</evidence>
<proteinExistence type="inferred from homology"/>
<accession>A0A1Y5RXE5</accession>
<dbReference type="FunCoup" id="A0A1Y5RXE5">
    <property type="interactions" value="83"/>
</dbReference>
<keyword evidence="3 4" id="KW-0732">Signal</keyword>
<dbReference type="SUPFAM" id="SSF53850">
    <property type="entry name" value="Periplasmic binding protein-like II"/>
    <property type="match status" value="1"/>
</dbReference>
<evidence type="ECO:0000256" key="4">
    <source>
        <dbReference type="SAM" id="SignalP"/>
    </source>
</evidence>
<dbReference type="PANTHER" id="PTHR30290:SF64">
    <property type="entry name" value="ABC TRANSPORTER PERIPLASMIC BINDING PROTEIN"/>
    <property type="match status" value="1"/>
</dbReference>
<dbReference type="InterPro" id="IPR030678">
    <property type="entry name" value="Peptide/Ni-bd"/>
</dbReference>
<dbReference type="Gene3D" id="3.10.105.10">
    <property type="entry name" value="Dipeptide-binding Protein, Domain 3"/>
    <property type="match status" value="1"/>
</dbReference>
<dbReference type="Pfam" id="PF00496">
    <property type="entry name" value="SBP_bac_5"/>
    <property type="match status" value="1"/>
</dbReference>
<dbReference type="Gene3D" id="3.40.190.10">
    <property type="entry name" value="Periplasmic binding protein-like II"/>
    <property type="match status" value="1"/>
</dbReference>
<dbReference type="GO" id="GO:1904680">
    <property type="term" value="F:peptide transmembrane transporter activity"/>
    <property type="evidence" value="ECO:0007669"/>
    <property type="project" value="TreeGrafter"/>
</dbReference>
<dbReference type="Proteomes" id="UP000193200">
    <property type="component" value="Unassembled WGS sequence"/>
</dbReference>
<gene>
    <name evidence="6" type="primary">appA_1</name>
    <name evidence="6" type="ORF">OCH7691_00707</name>
</gene>
<dbReference type="AlphaFoldDB" id="A0A1Y5RXE5"/>
<feature type="signal peptide" evidence="4">
    <location>
        <begin position="1"/>
        <end position="24"/>
    </location>
</feature>
<dbReference type="InterPro" id="IPR000914">
    <property type="entry name" value="SBP_5_dom"/>
</dbReference>
<sequence>MFRSASLLAAILALQGMLGAPAMAEPRHALSLLGEPKYAADFSHLDYANPDAPKGGSLRLSAIGGFDSFNPFIVRGNVAAGVGLTVDSLMEQTMDDASAEYGLIAESIEVAPDNLSVVFHLRPEARFHDGSPITAEDVIWTFNALKTDGRPIYRHYYNDVTNAAALDAHSVRFDFATDQNKELAQILGQLPVLSKRYYETHAFAETSLTPFLGSGPYRIGKFESNRFVELERVEDYWARDLPLRRGLHNFDRIRYDYFRDRSIAFEAFTSHQFDYWSENSASAWATAYDFPAREAGLVKKEEIRHYQPTGMSGLVFNLRRPIFQNPALREALDHAFDFEWSNRQLFYGQYARTKSYFSNSDLAATGKPSALELEYLEPLRGRIPDDVFGEAYQPPVTDGTGNIRKSLGNALTILKEAGYELRDGKLIDPKSGQPIAFEILLVQPNFERVVNPIVKNLARLGIVARVRTVDSAQYESRLNDYDFDVIAAGFPQSESPGNEQREFWGSAAADQPGSRNLIGIQDPAVDELIEKLIAAPDREHLVAASRALDRVLQQGHYLIPLFHITSDRIAYWNKFSHPEVTPRYGVAVIAWWYDADKAARLKASESSAR</sequence>
<dbReference type="RefSeq" id="WP_085882018.1">
    <property type="nucleotide sequence ID" value="NZ_FWFR01000001.1"/>
</dbReference>
<dbReference type="GO" id="GO:0042884">
    <property type="term" value="P:microcin transport"/>
    <property type="evidence" value="ECO:0007669"/>
    <property type="project" value="TreeGrafter"/>
</dbReference>
<dbReference type="GO" id="GO:0043190">
    <property type="term" value="C:ATP-binding cassette (ABC) transporter complex"/>
    <property type="evidence" value="ECO:0007669"/>
    <property type="project" value="InterPro"/>
</dbReference>
<dbReference type="EMBL" id="FWFR01000001">
    <property type="protein sequence ID" value="SLN25204.1"/>
    <property type="molecule type" value="Genomic_DNA"/>
</dbReference>
<dbReference type="InterPro" id="IPR039424">
    <property type="entry name" value="SBP_5"/>
</dbReference>
<evidence type="ECO:0000313" key="6">
    <source>
        <dbReference type="EMBL" id="SLN25204.1"/>
    </source>
</evidence>
<organism evidence="6 7">
    <name type="scientific">Oceanibacterium hippocampi</name>
    <dbReference type="NCBI Taxonomy" id="745714"/>
    <lineage>
        <taxon>Bacteria</taxon>
        <taxon>Pseudomonadati</taxon>
        <taxon>Pseudomonadota</taxon>
        <taxon>Alphaproteobacteria</taxon>
        <taxon>Sneathiellales</taxon>
        <taxon>Sneathiellaceae</taxon>
        <taxon>Oceanibacterium</taxon>
    </lineage>
</organism>
<dbReference type="PIRSF" id="PIRSF002741">
    <property type="entry name" value="MppA"/>
    <property type="match status" value="1"/>
</dbReference>
<reference evidence="6 7" key="1">
    <citation type="submission" date="2017-03" db="EMBL/GenBank/DDBJ databases">
        <authorList>
            <person name="Afonso C.L."/>
            <person name="Miller P.J."/>
            <person name="Scott M.A."/>
            <person name="Spackman E."/>
            <person name="Goraichik I."/>
            <person name="Dimitrov K.M."/>
            <person name="Suarez D.L."/>
            <person name="Swayne D.E."/>
        </authorList>
    </citation>
    <scope>NUCLEOTIDE SEQUENCE [LARGE SCALE GENOMIC DNA]</scope>
    <source>
        <strain evidence="6 7">CECT 7691</strain>
    </source>
</reference>
<comment type="similarity">
    <text evidence="2">Belongs to the bacterial solute-binding protein 5 family.</text>
</comment>
<comment type="subcellular location">
    <subcellularLocation>
        <location evidence="1">Periplasm</location>
    </subcellularLocation>
</comment>
<dbReference type="CDD" id="cd08497">
    <property type="entry name" value="MbnE-like"/>
    <property type="match status" value="1"/>
</dbReference>
<evidence type="ECO:0000256" key="2">
    <source>
        <dbReference type="ARBA" id="ARBA00005695"/>
    </source>
</evidence>
<dbReference type="GO" id="GO:0030288">
    <property type="term" value="C:outer membrane-bounded periplasmic space"/>
    <property type="evidence" value="ECO:0007669"/>
    <property type="project" value="TreeGrafter"/>
</dbReference>
<dbReference type="OrthoDB" id="9803988at2"/>
<feature type="domain" description="Solute-binding protein family 5" evidence="5">
    <location>
        <begin position="103"/>
        <end position="505"/>
    </location>
</feature>
<protein>
    <submittedName>
        <fullName evidence="6">Oligopeptide-binding protein AppA</fullName>
    </submittedName>
</protein>
<dbReference type="InParanoid" id="A0A1Y5RXE5"/>
<evidence type="ECO:0000256" key="1">
    <source>
        <dbReference type="ARBA" id="ARBA00004418"/>
    </source>
</evidence>
<dbReference type="PANTHER" id="PTHR30290">
    <property type="entry name" value="PERIPLASMIC BINDING COMPONENT OF ABC TRANSPORTER"/>
    <property type="match status" value="1"/>
</dbReference>
<feature type="chain" id="PRO_5012599384" evidence="4">
    <location>
        <begin position="25"/>
        <end position="609"/>
    </location>
</feature>
<evidence type="ECO:0000313" key="7">
    <source>
        <dbReference type="Proteomes" id="UP000193200"/>
    </source>
</evidence>
<dbReference type="GO" id="GO:0015833">
    <property type="term" value="P:peptide transport"/>
    <property type="evidence" value="ECO:0007669"/>
    <property type="project" value="TreeGrafter"/>
</dbReference>
<name>A0A1Y5RXE5_9PROT</name>
<keyword evidence="7" id="KW-1185">Reference proteome</keyword>